<dbReference type="EMBL" id="JAAKZZ010000778">
    <property type="protein sequence ID" value="NGO73541.1"/>
    <property type="molecule type" value="Genomic_DNA"/>
</dbReference>
<sequence>MPGHRAKTAARGLALAAALTASLAGCMTVHGETAVVPAISKPEAAKVLKDFTAENNRANRAYDPKRNAAIETGALGAIDQAALTSRRELRPQGNPKYRSLKLTDTHYLIPQQAGWPKFFVTNSASNREGDGRWFFVFQRDGADAPWKASYLAILQPDEIPRFAADGDGYARPVPTDGGSGLTVPPERLSRAYTRYLQDGAGDTFASGRYTTQLRAQREERKKRKNVRNEYADQAAGPPQFAPFGLRTRDGGALVFFASHHHHKQTLPRGYRPRISNPLLKALMTGTPKQSVTLERVAGQAVAVPPGKKGGKVVFLNRIRGLTAAKGE</sequence>
<dbReference type="AlphaFoldDB" id="A0A6G4XA55"/>
<feature type="region of interest" description="Disordered" evidence="1">
    <location>
        <begin position="206"/>
        <end position="243"/>
    </location>
</feature>
<organism evidence="4 5">
    <name type="scientific">Streptomyces boncukensis</name>
    <dbReference type="NCBI Taxonomy" id="2711219"/>
    <lineage>
        <taxon>Bacteria</taxon>
        <taxon>Bacillati</taxon>
        <taxon>Actinomycetota</taxon>
        <taxon>Actinomycetes</taxon>
        <taxon>Kitasatosporales</taxon>
        <taxon>Streptomycetaceae</taxon>
        <taxon>Streptomyces</taxon>
    </lineage>
</organism>
<feature type="chain" id="PRO_5026009166" description="DUF8094 domain-containing protein" evidence="2">
    <location>
        <begin position="32"/>
        <end position="327"/>
    </location>
</feature>
<comment type="caution">
    <text evidence="4">The sequence shown here is derived from an EMBL/GenBank/DDBJ whole genome shotgun (WGS) entry which is preliminary data.</text>
</comment>
<dbReference type="PROSITE" id="PS51257">
    <property type="entry name" value="PROKAR_LIPOPROTEIN"/>
    <property type="match status" value="1"/>
</dbReference>
<keyword evidence="5" id="KW-1185">Reference proteome</keyword>
<proteinExistence type="predicted"/>
<dbReference type="Proteomes" id="UP000477722">
    <property type="component" value="Unassembled WGS sequence"/>
</dbReference>
<name>A0A6G4XA55_9ACTN</name>
<feature type="domain" description="DUF8094" evidence="3">
    <location>
        <begin position="35"/>
        <end position="326"/>
    </location>
</feature>
<dbReference type="InterPro" id="IPR058407">
    <property type="entry name" value="DUF8094"/>
</dbReference>
<evidence type="ECO:0000256" key="1">
    <source>
        <dbReference type="SAM" id="MobiDB-lite"/>
    </source>
</evidence>
<evidence type="ECO:0000259" key="3">
    <source>
        <dbReference type="Pfam" id="PF26366"/>
    </source>
</evidence>
<gene>
    <name evidence="4" type="ORF">G5C65_35475</name>
</gene>
<keyword evidence="2" id="KW-0732">Signal</keyword>
<evidence type="ECO:0000313" key="4">
    <source>
        <dbReference type="EMBL" id="NGO73541.1"/>
    </source>
</evidence>
<dbReference type="Pfam" id="PF26366">
    <property type="entry name" value="DUF8094"/>
    <property type="match status" value="1"/>
</dbReference>
<reference evidence="4 5" key="1">
    <citation type="submission" date="2020-02" db="EMBL/GenBank/DDBJ databases">
        <title>Whole-genome analyses of novel actinobacteria.</title>
        <authorList>
            <person name="Sahin N."/>
            <person name="Tatar D."/>
        </authorList>
    </citation>
    <scope>NUCLEOTIDE SEQUENCE [LARGE SCALE GENOMIC DNA]</scope>
    <source>
        <strain evidence="4 5">SB3404</strain>
    </source>
</reference>
<accession>A0A6G4XA55</accession>
<evidence type="ECO:0000313" key="5">
    <source>
        <dbReference type="Proteomes" id="UP000477722"/>
    </source>
</evidence>
<evidence type="ECO:0000256" key="2">
    <source>
        <dbReference type="SAM" id="SignalP"/>
    </source>
</evidence>
<protein>
    <recommendedName>
        <fullName evidence="3">DUF8094 domain-containing protein</fullName>
    </recommendedName>
</protein>
<feature type="signal peptide" evidence="2">
    <location>
        <begin position="1"/>
        <end position="31"/>
    </location>
</feature>
<dbReference type="RefSeq" id="WP_165303172.1">
    <property type="nucleotide sequence ID" value="NZ_JAAKZZ010000778.1"/>
</dbReference>